<evidence type="ECO:0000256" key="3">
    <source>
        <dbReference type="ARBA" id="ARBA00013194"/>
    </source>
</evidence>
<keyword evidence="8 11" id="KW-0413">Isomerase</keyword>
<dbReference type="InterPro" id="IPR008881">
    <property type="entry name" value="Trigger_fac_ribosome-bd_bac"/>
</dbReference>
<evidence type="ECO:0000256" key="2">
    <source>
        <dbReference type="ARBA" id="ARBA00005464"/>
    </source>
</evidence>
<name>A0ABX7Y948_9ACTN</name>
<dbReference type="PANTHER" id="PTHR30560:SF3">
    <property type="entry name" value="TRIGGER FACTOR-LIKE PROTEIN TIG, CHLOROPLASTIC"/>
    <property type="match status" value="1"/>
</dbReference>
<dbReference type="InterPro" id="IPR008880">
    <property type="entry name" value="Trigger_fac_C"/>
</dbReference>
<evidence type="ECO:0000256" key="6">
    <source>
        <dbReference type="ARBA" id="ARBA00023110"/>
    </source>
</evidence>
<dbReference type="InterPro" id="IPR036611">
    <property type="entry name" value="Trigger_fac_ribosome-bd_sf"/>
</dbReference>
<dbReference type="Pfam" id="PF05698">
    <property type="entry name" value="Trigger_C"/>
    <property type="match status" value="1"/>
</dbReference>
<protein>
    <recommendedName>
        <fullName evidence="4 11">Trigger factor</fullName>
        <shortName evidence="11">TF</shortName>
        <ecNumber evidence="3 11">5.2.1.8</ecNumber>
    </recommendedName>
    <alternativeName>
        <fullName evidence="10 11">PPIase</fullName>
    </alternativeName>
</protein>
<reference evidence="16 17" key="1">
    <citation type="submission" date="2021-03" db="EMBL/GenBank/DDBJ databases">
        <title>Human Oral Microbial Genomes.</title>
        <authorList>
            <person name="Johnston C.D."/>
            <person name="Chen T."/>
            <person name="Dewhirst F.E."/>
        </authorList>
    </citation>
    <scope>NUCLEOTIDE SEQUENCE [LARGE SCALE GENOMIC DNA]</scope>
    <source>
        <strain evidence="16 17">DSMZ 100122</strain>
    </source>
</reference>
<dbReference type="InterPro" id="IPR001179">
    <property type="entry name" value="PPIase_FKBP_dom"/>
</dbReference>
<keyword evidence="17" id="KW-1185">Reference proteome</keyword>
<feature type="domain" description="Trigger factor C-terminal" evidence="15">
    <location>
        <begin position="259"/>
        <end position="423"/>
    </location>
</feature>
<keyword evidence="6 11" id="KW-0697">Rotamase</keyword>
<evidence type="ECO:0000256" key="4">
    <source>
        <dbReference type="ARBA" id="ARBA00016902"/>
    </source>
</evidence>
<keyword evidence="5 11" id="KW-0132">Cell division</keyword>
<dbReference type="SUPFAM" id="SSF102735">
    <property type="entry name" value="Trigger factor ribosome-binding domain"/>
    <property type="match status" value="1"/>
</dbReference>
<keyword evidence="11" id="KW-0963">Cytoplasm</keyword>
<dbReference type="Gene3D" id="1.10.3120.10">
    <property type="entry name" value="Trigger factor, C-terminal domain"/>
    <property type="match status" value="1"/>
</dbReference>
<comment type="catalytic activity">
    <reaction evidence="1 11">
        <text>[protein]-peptidylproline (omega=180) = [protein]-peptidylproline (omega=0)</text>
        <dbReference type="Rhea" id="RHEA:16237"/>
        <dbReference type="Rhea" id="RHEA-COMP:10747"/>
        <dbReference type="Rhea" id="RHEA-COMP:10748"/>
        <dbReference type="ChEBI" id="CHEBI:83833"/>
        <dbReference type="ChEBI" id="CHEBI:83834"/>
        <dbReference type="EC" id="5.2.1.8"/>
    </reaction>
</comment>
<dbReference type="Pfam" id="PF05697">
    <property type="entry name" value="Trigger_N"/>
    <property type="match status" value="1"/>
</dbReference>
<evidence type="ECO:0000313" key="16">
    <source>
        <dbReference type="EMBL" id="QUC09345.1"/>
    </source>
</evidence>
<evidence type="ECO:0000256" key="1">
    <source>
        <dbReference type="ARBA" id="ARBA00000971"/>
    </source>
</evidence>
<dbReference type="EC" id="5.2.1.8" evidence="3 11"/>
<gene>
    <name evidence="11" type="primary">tig</name>
    <name evidence="16" type="ORF">J5A65_06435</name>
</gene>
<evidence type="ECO:0000313" key="17">
    <source>
        <dbReference type="Proteomes" id="UP000678513"/>
    </source>
</evidence>
<feature type="compositionally biased region" description="Acidic residues" evidence="12">
    <location>
        <begin position="445"/>
        <end position="468"/>
    </location>
</feature>
<dbReference type="Pfam" id="PF00254">
    <property type="entry name" value="FKBP_C"/>
    <property type="match status" value="1"/>
</dbReference>
<feature type="domain" description="Trigger factor ribosome-binding bacterial" evidence="14">
    <location>
        <begin position="1"/>
        <end position="144"/>
    </location>
</feature>
<dbReference type="NCBIfam" id="TIGR00115">
    <property type="entry name" value="tig"/>
    <property type="match status" value="1"/>
</dbReference>
<dbReference type="RefSeq" id="WP_212326772.1">
    <property type="nucleotide sequence ID" value="NZ_AP024463.1"/>
</dbReference>
<evidence type="ECO:0000256" key="11">
    <source>
        <dbReference type="HAMAP-Rule" id="MF_00303"/>
    </source>
</evidence>
<dbReference type="Gene3D" id="3.30.70.1050">
    <property type="entry name" value="Trigger factor ribosome-binding domain"/>
    <property type="match status" value="1"/>
</dbReference>
<evidence type="ECO:0000256" key="8">
    <source>
        <dbReference type="ARBA" id="ARBA00023235"/>
    </source>
</evidence>
<keyword evidence="9 11" id="KW-0131">Cell cycle</keyword>
<evidence type="ECO:0000259" key="13">
    <source>
        <dbReference type="Pfam" id="PF00254"/>
    </source>
</evidence>
<dbReference type="HAMAP" id="MF_00303">
    <property type="entry name" value="Trigger_factor_Tig"/>
    <property type="match status" value="1"/>
</dbReference>
<evidence type="ECO:0000256" key="12">
    <source>
        <dbReference type="SAM" id="MobiDB-lite"/>
    </source>
</evidence>
<feature type="domain" description="PPIase FKBP-type" evidence="13">
    <location>
        <begin position="157"/>
        <end position="215"/>
    </location>
</feature>
<comment type="function">
    <text evidence="11">Involved in protein export. Acts as a chaperone by maintaining the newly synthesized protein in an open conformation. Functions as a peptidyl-prolyl cis-trans isomerase.</text>
</comment>
<comment type="subcellular location">
    <subcellularLocation>
        <location evidence="11">Cytoplasm</location>
    </subcellularLocation>
    <text evidence="11">About half TF is bound to the ribosome near the polypeptide exit tunnel while the other half is free in the cytoplasm.</text>
</comment>
<dbReference type="Gene3D" id="3.10.50.40">
    <property type="match status" value="1"/>
</dbReference>
<evidence type="ECO:0000256" key="9">
    <source>
        <dbReference type="ARBA" id="ARBA00023306"/>
    </source>
</evidence>
<dbReference type="InterPro" id="IPR046357">
    <property type="entry name" value="PPIase_dom_sf"/>
</dbReference>
<feature type="region of interest" description="Disordered" evidence="12">
    <location>
        <begin position="430"/>
        <end position="468"/>
    </location>
</feature>
<comment type="domain">
    <text evidence="11">Consists of 3 domains; the N-terminus binds the ribosome, the middle domain has PPIase activity, while the C-terminus has intrinsic chaperone activity on its own.</text>
</comment>
<dbReference type="SUPFAM" id="SSF109998">
    <property type="entry name" value="Triger factor/SurA peptide-binding domain-like"/>
    <property type="match status" value="1"/>
</dbReference>
<proteinExistence type="inferred from homology"/>
<dbReference type="InterPro" id="IPR037041">
    <property type="entry name" value="Trigger_fac_C_sf"/>
</dbReference>
<sequence>MPSTAEKLSPTRVKLTVEIPFADLKPHLDKAYKEIAEQVSIPGFRKGKVPAVVIDQRFGRGVVLQEAINDAMQPAYEAALAEAKVAPLGQPEIEITKLEDGEVVEFTAEVDIRPDFDLPDFASIEATVDALSSLDDEVDERISMLRKRFATTTELEREAQEGDVLTIDLTAAQDGQELPEASATGVTLTVGEDSGMLEGLDEAVRGLKAGESKTFASTLIGGPFRGQEADITVTVTQVAEEELPALDDEFAQMISEFDTVDEMREDLAKAVQAQARAEQIAEARDKVLEAALEQVDFEVPVAVLARELEARRNQISDQLARAGLTVETYLEQAEDEEAEDADAFWAQVDERSTQALRAQLLLDKYADDNGVPVSQQELTELILRRATEQRTTPQEVVNHMMEHNHMPEWMQEIRRGKALAEICEAAKVTDSEGQVVEMVPKAEEPAEAEESSEAGETVDDEGAAEEAE</sequence>
<evidence type="ECO:0000256" key="7">
    <source>
        <dbReference type="ARBA" id="ARBA00023186"/>
    </source>
</evidence>
<evidence type="ECO:0000256" key="10">
    <source>
        <dbReference type="ARBA" id="ARBA00029986"/>
    </source>
</evidence>
<dbReference type="Proteomes" id="UP000678513">
    <property type="component" value="Chromosome"/>
</dbReference>
<dbReference type="InterPro" id="IPR005215">
    <property type="entry name" value="Trig_fac"/>
</dbReference>
<comment type="similarity">
    <text evidence="2 11">Belongs to the FKBP-type PPIase family. Tig subfamily.</text>
</comment>
<organism evidence="16 17">
    <name type="scientific">Arachnia rubra</name>
    <dbReference type="NCBI Taxonomy" id="1547448"/>
    <lineage>
        <taxon>Bacteria</taxon>
        <taxon>Bacillati</taxon>
        <taxon>Actinomycetota</taxon>
        <taxon>Actinomycetes</taxon>
        <taxon>Propionibacteriales</taxon>
        <taxon>Propionibacteriaceae</taxon>
        <taxon>Arachnia</taxon>
    </lineage>
</organism>
<evidence type="ECO:0000259" key="15">
    <source>
        <dbReference type="Pfam" id="PF05698"/>
    </source>
</evidence>
<dbReference type="PIRSF" id="PIRSF003095">
    <property type="entry name" value="Trigger_factor"/>
    <property type="match status" value="1"/>
</dbReference>
<accession>A0ABX7Y948</accession>
<dbReference type="GO" id="GO:0003755">
    <property type="term" value="F:peptidyl-prolyl cis-trans isomerase activity"/>
    <property type="evidence" value="ECO:0007669"/>
    <property type="project" value="UniProtKB-EC"/>
</dbReference>
<dbReference type="InterPro" id="IPR027304">
    <property type="entry name" value="Trigger_fact/SurA_dom_sf"/>
</dbReference>
<evidence type="ECO:0000256" key="5">
    <source>
        <dbReference type="ARBA" id="ARBA00022618"/>
    </source>
</evidence>
<evidence type="ECO:0000259" key="14">
    <source>
        <dbReference type="Pfam" id="PF05697"/>
    </source>
</evidence>
<keyword evidence="7 11" id="KW-0143">Chaperone</keyword>
<dbReference type="PANTHER" id="PTHR30560">
    <property type="entry name" value="TRIGGER FACTOR CHAPERONE AND PEPTIDYL-PROLYL CIS/TRANS ISOMERASE"/>
    <property type="match status" value="1"/>
</dbReference>
<dbReference type="SUPFAM" id="SSF54534">
    <property type="entry name" value="FKBP-like"/>
    <property type="match status" value="1"/>
</dbReference>
<dbReference type="EMBL" id="CP072384">
    <property type="protein sequence ID" value="QUC09345.1"/>
    <property type="molecule type" value="Genomic_DNA"/>
</dbReference>